<proteinExistence type="predicted"/>
<feature type="region of interest" description="Disordered" evidence="3">
    <location>
        <begin position="542"/>
        <end position="561"/>
    </location>
</feature>
<accession>A0A835ICK4</accession>
<feature type="compositionally biased region" description="Acidic residues" evidence="3">
    <location>
        <begin position="94"/>
        <end position="104"/>
    </location>
</feature>
<keyword evidence="1 2" id="KW-0694">RNA-binding</keyword>
<gene>
    <name evidence="5" type="ORF">IFM89_029699</name>
</gene>
<reference evidence="5 6" key="1">
    <citation type="submission" date="2020-10" db="EMBL/GenBank/DDBJ databases">
        <title>The Coptis chinensis genome and diversification of protoberbering-type alkaloids.</title>
        <authorList>
            <person name="Wang B."/>
            <person name="Shu S."/>
            <person name="Song C."/>
            <person name="Liu Y."/>
        </authorList>
    </citation>
    <scope>NUCLEOTIDE SEQUENCE [LARGE SCALE GENOMIC DNA]</scope>
    <source>
        <strain evidence="5">HL-2020</strain>
        <tissue evidence="5">Leaf</tissue>
    </source>
</reference>
<dbReference type="PANTHER" id="PTHR21245">
    <property type="entry name" value="HETEROGENEOUS NUCLEAR RIBONUCLEOPROTEIN"/>
    <property type="match status" value="1"/>
</dbReference>
<feature type="region of interest" description="Disordered" evidence="3">
    <location>
        <begin position="1"/>
        <end position="110"/>
    </location>
</feature>
<feature type="compositionally biased region" description="Basic and acidic residues" evidence="3">
    <location>
        <begin position="76"/>
        <end position="93"/>
    </location>
</feature>
<feature type="compositionally biased region" description="Low complexity" evidence="3">
    <location>
        <begin position="497"/>
        <end position="506"/>
    </location>
</feature>
<dbReference type="CDD" id="cd00590">
    <property type="entry name" value="RRM_SF"/>
    <property type="match status" value="3"/>
</dbReference>
<comment type="caution">
    <text evidence="5">The sequence shown here is derived from an EMBL/GenBank/DDBJ whole genome shotgun (WGS) entry which is preliminary data.</text>
</comment>
<feature type="compositionally biased region" description="Basic residues" evidence="3">
    <location>
        <begin position="1"/>
        <end position="12"/>
    </location>
</feature>
<feature type="region of interest" description="Disordered" evidence="3">
    <location>
        <begin position="487"/>
        <end position="527"/>
    </location>
</feature>
<dbReference type="Gene3D" id="3.30.70.330">
    <property type="match status" value="3"/>
</dbReference>
<dbReference type="GO" id="GO:0003723">
    <property type="term" value="F:RNA binding"/>
    <property type="evidence" value="ECO:0007669"/>
    <property type="project" value="UniProtKB-UniRule"/>
</dbReference>
<evidence type="ECO:0000256" key="3">
    <source>
        <dbReference type="SAM" id="MobiDB-lite"/>
    </source>
</evidence>
<dbReference type="PROSITE" id="PS50102">
    <property type="entry name" value="RRM"/>
    <property type="match status" value="2"/>
</dbReference>
<feature type="region of interest" description="Disordered" evidence="3">
    <location>
        <begin position="599"/>
        <end position="630"/>
    </location>
</feature>
<keyword evidence="6" id="KW-1185">Reference proteome</keyword>
<evidence type="ECO:0000256" key="1">
    <source>
        <dbReference type="ARBA" id="ARBA00022884"/>
    </source>
</evidence>
<protein>
    <recommendedName>
        <fullName evidence="4">RRM domain-containing protein</fullName>
    </recommendedName>
</protein>
<dbReference type="Proteomes" id="UP000631114">
    <property type="component" value="Unassembled WGS sequence"/>
</dbReference>
<dbReference type="SMART" id="SM00360">
    <property type="entry name" value="RRM"/>
    <property type="match status" value="3"/>
</dbReference>
<sequence>MPPRTPLKKRKIITPNSTTTPPPPPPLVNNNTTETSPKSDPSQSDNRPTTFDLNEPWCDANEGEKKKEEGGDEGDVEKVKEVVEHRNEKRKIEDEEEEEEEEEEGIPRERRNRKSMKCLWKNKGFAFVRFATVEQAKRAAAELNYTQVRGKVCEVTRNNDNETLHLGNVCTTWTKDTLVEKLQPYELENLEDVHVIEDPKDRKRNRGYAFLNFSTHMDAVAACNKLQKGSLYLGTTVRADVAFAKSAVEPDEQIMSQVKSVFLDGLPASWDESQVQKQFQKYGEIEHVQLARNMPSAKRKDFGFVYFRTREAALTCIDAVNKDGIGDVRKVFLRATLKRPLQRRVPSAVGGWRGYDTDDYNGWSTRPSGIGRSYSNRENREVESFGRGHSPDHRIPGYNRYSTRGAVLETATSPVDIYGGRSRYSNRTSFETRYTPVEEYSSQFRRGSVRQAPSKLKSFQFNTLDSLYILACAKTSILNFSASATSHSRPRAPYFESSSSSRQSSRNYEDFPVTYSRSHVPSRGEYDDDSYDIRYDYYENNSVDTYDYPTPSRLKRPYSAVDDDRIVSRPLTRRSRSGGVDRDMGSYPVRVFSSFEEYSRSTQDVHHGYDSVGHERRYSSGRGAPRSYEN</sequence>
<evidence type="ECO:0000259" key="4">
    <source>
        <dbReference type="PROSITE" id="PS50102"/>
    </source>
</evidence>
<dbReference type="SUPFAM" id="SSF54928">
    <property type="entry name" value="RNA-binding domain, RBD"/>
    <property type="match status" value="2"/>
</dbReference>
<feature type="compositionally biased region" description="Polar residues" evidence="3">
    <location>
        <begin position="36"/>
        <end position="52"/>
    </location>
</feature>
<evidence type="ECO:0000313" key="6">
    <source>
        <dbReference type="Proteomes" id="UP000631114"/>
    </source>
</evidence>
<organism evidence="5 6">
    <name type="scientific">Coptis chinensis</name>
    <dbReference type="NCBI Taxonomy" id="261450"/>
    <lineage>
        <taxon>Eukaryota</taxon>
        <taxon>Viridiplantae</taxon>
        <taxon>Streptophyta</taxon>
        <taxon>Embryophyta</taxon>
        <taxon>Tracheophyta</taxon>
        <taxon>Spermatophyta</taxon>
        <taxon>Magnoliopsida</taxon>
        <taxon>Ranunculales</taxon>
        <taxon>Ranunculaceae</taxon>
        <taxon>Coptidoideae</taxon>
        <taxon>Coptis</taxon>
    </lineage>
</organism>
<name>A0A835ICK4_9MAGN</name>
<dbReference type="InterPro" id="IPR012677">
    <property type="entry name" value="Nucleotide-bd_a/b_plait_sf"/>
</dbReference>
<dbReference type="Pfam" id="PF00076">
    <property type="entry name" value="RRM_1"/>
    <property type="match status" value="3"/>
</dbReference>
<evidence type="ECO:0000256" key="2">
    <source>
        <dbReference type="PROSITE-ProRule" id="PRU00176"/>
    </source>
</evidence>
<dbReference type="InterPro" id="IPR000504">
    <property type="entry name" value="RRM_dom"/>
</dbReference>
<dbReference type="AlphaFoldDB" id="A0A835ICK4"/>
<feature type="compositionally biased region" description="Basic and acidic residues" evidence="3">
    <location>
        <begin position="599"/>
        <end position="618"/>
    </location>
</feature>
<dbReference type="OrthoDB" id="3800936at2759"/>
<dbReference type="InterPro" id="IPR035979">
    <property type="entry name" value="RBD_domain_sf"/>
</dbReference>
<feature type="domain" description="RRM" evidence="4">
    <location>
        <begin position="162"/>
        <end position="244"/>
    </location>
</feature>
<evidence type="ECO:0000313" key="5">
    <source>
        <dbReference type="EMBL" id="KAF9616445.1"/>
    </source>
</evidence>
<feature type="domain" description="RRM" evidence="4">
    <location>
        <begin position="259"/>
        <end position="338"/>
    </location>
</feature>
<dbReference type="EMBL" id="JADFTS010000003">
    <property type="protein sequence ID" value="KAF9616445.1"/>
    <property type="molecule type" value="Genomic_DNA"/>
</dbReference>